<dbReference type="AlphaFoldDB" id="A0AAE1KJM5"/>
<accession>A0AAE1KJM5</accession>
<keyword evidence="1" id="KW-0812">Transmembrane</keyword>
<sequence>MVAVSRGRKTFLALLRPASPRLVRLVLPCHASLACCAPRHSSVYSSCLTYSPLLVAPRIALLSPIPLPSSRFSQVLTSPIRFSPSLFFTFSPTSSSPFFLHLLSLQILLSIVDFLPQAILLFSHLLLLLLPAPATPACPSVPA</sequence>
<feature type="transmembrane region" description="Helical" evidence="1">
    <location>
        <begin position="98"/>
        <end position="122"/>
    </location>
</feature>
<proteinExistence type="predicted"/>
<gene>
    <name evidence="2" type="ORF">Pcinc_019956</name>
</gene>
<evidence type="ECO:0000256" key="1">
    <source>
        <dbReference type="SAM" id="Phobius"/>
    </source>
</evidence>
<protein>
    <recommendedName>
        <fullName evidence="4">Transmembrane protein</fullName>
    </recommendedName>
</protein>
<comment type="caution">
    <text evidence="2">The sequence shown here is derived from an EMBL/GenBank/DDBJ whole genome shotgun (WGS) entry which is preliminary data.</text>
</comment>
<evidence type="ECO:0000313" key="2">
    <source>
        <dbReference type="EMBL" id="KAK3875139.1"/>
    </source>
</evidence>
<evidence type="ECO:0008006" key="4">
    <source>
        <dbReference type="Google" id="ProtNLM"/>
    </source>
</evidence>
<name>A0AAE1KJM5_PETCI</name>
<evidence type="ECO:0000313" key="3">
    <source>
        <dbReference type="Proteomes" id="UP001286313"/>
    </source>
</evidence>
<organism evidence="2 3">
    <name type="scientific">Petrolisthes cinctipes</name>
    <name type="common">Flat porcelain crab</name>
    <dbReference type="NCBI Taxonomy" id="88211"/>
    <lineage>
        <taxon>Eukaryota</taxon>
        <taxon>Metazoa</taxon>
        <taxon>Ecdysozoa</taxon>
        <taxon>Arthropoda</taxon>
        <taxon>Crustacea</taxon>
        <taxon>Multicrustacea</taxon>
        <taxon>Malacostraca</taxon>
        <taxon>Eumalacostraca</taxon>
        <taxon>Eucarida</taxon>
        <taxon>Decapoda</taxon>
        <taxon>Pleocyemata</taxon>
        <taxon>Anomura</taxon>
        <taxon>Galatheoidea</taxon>
        <taxon>Porcellanidae</taxon>
        <taxon>Petrolisthes</taxon>
    </lineage>
</organism>
<keyword evidence="3" id="KW-1185">Reference proteome</keyword>
<keyword evidence="1" id="KW-0472">Membrane</keyword>
<dbReference type="Proteomes" id="UP001286313">
    <property type="component" value="Unassembled WGS sequence"/>
</dbReference>
<reference evidence="2" key="1">
    <citation type="submission" date="2023-10" db="EMBL/GenBank/DDBJ databases">
        <title>Genome assemblies of two species of porcelain crab, Petrolisthes cinctipes and Petrolisthes manimaculis (Anomura: Porcellanidae).</title>
        <authorList>
            <person name="Angst P."/>
        </authorList>
    </citation>
    <scope>NUCLEOTIDE SEQUENCE</scope>
    <source>
        <strain evidence="2">PB745_01</strain>
        <tissue evidence="2">Gill</tissue>
    </source>
</reference>
<dbReference type="PROSITE" id="PS51257">
    <property type="entry name" value="PROKAR_LIPOPROTEIN"/>
    <property type="match status" value="1"/>
</dbReference>
<dbReference type="EMBL" id="JAWQEG010002006">
    <property type="protein sequence ID" value="KAK3875139.1"/>
    <property type="molecule type" value="Genomic_DNA"/>
</dbReference>
<keyword evidence="1" id="KW-1133">Transmembrane helix</keyword>